<evidence type="ECO:0000313" key="4">
    <source>
        <dbReference type="Proteomes" id="UP000596035"/>
    </source>
</evidence>
<keyword evidence="3" id="KW-1185">Reference proteome</keyword>
<dbReference type="EMBL" id="CP021422">
    <property type="protein sequence ID" value="ASB40098.1"/>
    <property type="molecule type" value="Genomic_DNA"/>
</dbReference>
<reference evidence="1" key="1">
    <citation type="journal article" date="2017" name="Genome Announc.">
        <title>High-Quality Whole-Genome Sequences of the Oligo-Mouse-Microbiota Bacterial Community.</title>
        <authorList>
            <person name="Garzetti D."/>
            <person name="Brugiroux S."/>
            <person name="Bunk B."/>
            <person name="Pukall R."/>
            <person name="McCoy K.D."/>
            <person name="Macpherson A.J."/>
            <person name="Stecher B."/>
        </authorList>
    </citation>
    <scope>NUCLEOTIDE SEQUENCE</scope>
    <source>
        <strain evidence="1">KB18</strain>
    </source>
</reference>
<reference evidence="3" key="2">
    <citation type="submission" date="2017-05" db="EMBL/GenBank/DDBJ databases">
        <title>Improved OligoMM genomes.</title>
        <authorList>
            <person name="Garzetti D."/>
        </authorList>
    </citation>
    <scope>NUCLEOTIDE SEQUENCE [LARGE SCALE GENOMIC DNA]</scope>
    <source>
        <strain evidence="3">KB18</strain>
    </source>
</reference>
<proteinExistence type="predicted"/>
<sequence length="171" mass="19867">MTKIKKRWAAIIVVGTLLLLFFVIAVISAWEDRIEEQFPKWEDVNPAARTDVDPNVELQFTGIDFDYPYPNGNIYDVVLIKMTFSFPGGGYTQGDDFYVDYFYEDSWHEIYSRRYGMAVATHHHDGTWGFEVPPGLFARDGKYRMFLVGLGYCDIDIMGIEDVNWEDYISQ</sequence>
<dbReference type="AlphaFoldDB" id="A0A1Z2XNS8"/>
<dbReference type="RefSeq" id="WP_066534825.1">
    <property type="nucleotide sequence ID" value="NZ_CAJTCQ010000004.1"/>
</dbReference>
<dbReference type="EMBL" id="CP065321">
    <property type="protein sequence ID" value="QQR29387.1"/>
    <property type="molecule type" value="Genomic_DNA"/>
</dbReference>
<evidence type="ECO:0000313" key="2">
    <source>
        <dbReference type="EMBL" id="QQR29387.1"/>
    </source>
</evidence>
<organism evidence="2 4">
    <name type="scientific">Acutalibacter muris</name>
    <dbReference type="NCBI Taxonomy" id="1796620"/>
    <lineage>
        <taxon>Bacteria</taxon>
        <taxon>Bacillati</taxon>
        <taxon>Bacillota</taxon>
        <taxon>Clostridia</taxon>
        <taxon>Eubacteriales</taxon>
        <taxon>Acutalibacteraceae</taxon>
        <taxon>Acutalibacter</taxon>
    </lineage>
</organism>
<reference evidence="2 4" key="3">
    <citation type="submission" date="2020-11" db="EMBL/GenBank/DDBJ databases">
        <title>Closed and high quality bacterial genomes of the OMM12 community.</title>
        <authorList>
            <person name="Marbouty M."/>
            <person name="Lamy-Besnier Q."/>
            <person name="Debarbieux L."/>
            <person name="Koszul R."/>
        </authorList>
    </citation>
    <scope>NUCLEOTIDE SEQUENCE [LARGE SCALE GENOMIC DNA]</scope>
    <source>
        <strain evidence="2 4">KB18</strain>
    </source>
</reference>
<dbReference type="Proteomes" id="UP000196710">
    <property type="component" value="Chromosome"/>
</dbReference>
<name>A0A1Z2XNS8_9FIRM</name>
<dbReference type="KEGG" id="amur:ADH66_05145"/>
<gene>
    <name evidence="1" type="ORF">ADH66_05145</name>
    <name evidence="2" type="ORF">I5Q82_15215</name>
</gene>
<dbReference type="Proteomes" id="UP000596035">
    <property type="component" value="Chromosome"/>
</dbReference>
<accession>A0A1Z2XNS8</accession>
<protein>
    <submittedName>
        <fullName evidence="2">Uncharacterized protein</fullName>
    </submittedName>
</protein>
<evidence type="ECO:0000313" key="3">
    <source>
        <dbReference type="Proteomes" id="UP000196710"/>
    </source>
</evidence>
<evidence type="ECO:0000313" key="1">
    <source>
        <dbReference type="EMBL" id="ASB40098.1"/>
    </source>
</evidence>